<name>A0A8H4R977_9HELO</name>
<dbReference type="PANTHER" id="PTHR33112:SF13">
    <property type="entry name" value="HETEROKARYON INCOMPATIBILITY DOMAIN-CONTAINING PROTEIN"/>
    <property type="match status" value="1"/>
</dbReference>
<sequence>MDTLTHLPKKPYLCIFHGDGFKEFDYEEWKWVQEGWPTLSYAKLSAAEGCLICLLVCKSVAFYDSVNNRWEQFSSYSPSDIVFKWDRGEMGNIANLWIRHRDLNRSNRPEILLDVYVHKDSMLPNGSPFLYLNTKSRAHICSDPFSDASISVIQQWLDICHDTHEHCRMVSSNEDSQLPTRVLDIGLSSESSICLLESNGSRGKYIALSHCWSSQHEFWGAGTTTPLLKTTILTLEAHKDGIHWNRLSNTFQDAIKLTRLLGIHYIWIDSLCIIQGDAAEWLIESAKMESVYGNAHLVLAATDGHNGEHGFPMRPEAHQVSICDENDISHHLSLRRSVYSHHFALTVGQYAWQAPLVQRAWAFQERLLGLVCCTFVTPSSSGNAVLQRGPSWSWASGGRAVNYPPSHYQGVQIQRAEIHKIDIEFESPEAPLGRLKHGEITMTVQLLPVMFQKAEYVFSSSEPIFMGFLLTDRNEEFRFVYDRYIHEEGSATRLLDVQEPAHLIWLQSNVPDEEAIDTAIKLDETAAKTRSISEANIQDSEMRNKSDDADTGPSEIALVLKKAEKEAEYWRIGLLVARDLQFGGVMICMFSIESTNAMLGAVNITVKSGLSRFCNVLSA</sequence>
<feature type="domain" description="Heterokaryon incompatibility" evidence="1">
    <location>
        <begin position="205"/>
        <end position="365"/>
    </location>
</feature>
<comment type="caution">
    <text evidence="2">The sequence shown here is derived from an EMBL/GenBank/DDBJ whole genome shotgun (WGS) entry which is preliminary data.</text>
</comment>
<evidence type="ECO:0000313" key="3">
    <source>
        <dbReference type="Proteomes" id="UP000566819"/>
    </source>
</evidence>
<dbReference type="EMBL" id="JAAMPI010001302">
    <property type="protein sequence ID" value="KAF4625757.1"/>
    <property type="molecule type" value="Genomic_DNA"/>
</dbReference>
<dbReference type="AlphaFoldDB" id="A0A8H4R977"/>
<organism evidence="2 3">
    <name type="scientific">Cudoniella acicularis</name>
    <dbReference type="NCBI Taxonomy" id="354080"/>
    <lineage>
        <taxon>Eukaryota</taxon>
        <taxon>Fungi</taxon>
        <taxon>Dikarya</taxon>
        <taxon>Ascomycota</taxon>
        <taxon>Pezizomycotina</taxon>
        <taxon>Leotiomycetes</taxon>
        <taxon>Helotiales</taxon>
        <taxon>Tricladiaceae</taxon>
        <taxon>Cudoniella</taxon>
    </lineage>
</organism>
<protein>
    <recommendedName>
        <fullName evidence="1">Heterokaryon incompatibility domain-containing protein</fullName>
    </recommendedName>
</protein>
<evidence type="ECO:0000259" key="1">
    <source>
        <dbReference type="Pfam" id="PF06985"/>
    </source>
</evidence>
<dbReference type="PANTHER" id="PTHR33112">
    <property type="entry name" value="DOMAIN PROTEIN, PUTATIVE-RELATED"/>
    <property type="match status" value="1"/>
</dbReference>
<dbReference type="Proteomes" id="UP000566819">
    <property type="component" value="Unassembled WGS sequence"/>
</dbReference>
<dbReference type="InterPro" id="IPR010730">
    <property type="entry name" value="HET"/>
</dbReference>
<accession>A0A8H4R977</accession>
<dbReference type="OrthoDB" id="5362512at2759"/>
<proteinExistence type="predicted"/>
<keyword evidence="3" id="KW-1185">Reference proteome</keyword>
<dbReference type="Pfam" id="PF06985">
    <property type="entry name" value="HET"/>
    <property type="match status" value="1"/>
</dbReference>
<evidence type="ECO:0000313" key="2">
    <source>
        <dbReference type="EMBL" id="KAF4625757.1"/>
    </source>
</evidence>
<reference evidence="2 3" key="1">
    <citation type="submission" date="2020-03" db="EMBL/GenBank/DDBJ databases">
        <title>Draft Genome Sequence of Cudoniella acicularis.</title>
        <authorList>
            <person name="Buettner E."/>
            <person name="Kellner H."/>
        </authorList>
    </citation>
    <scope>NUCLEOTIDE SEQUENCE [LARGE SCALE GENOMIC DNA]</scope>
    <source>
        <strain evidence="2 3">DSM 108380</strain>
    </source>
</reference>
<gene>
    <name evidence="2" type="ORF">G7Y89_g12407</name>
</gene>